<evidence type="ECO:0000256" key="2">
    <source>
        <dbReference type="ARBA" id="ARBA00004275"/>
    </source>
</evidence>
<accession>A0A0K9NXE3</accession>
<comment type="similarity">
    <text evidence="11">Belongs to the FMN-dependent alpha-hydroxy acid dehydrogenase family.</text>
</comment>
<dbReference type="PANTHER" id="PTHR10578:SF147">
    <property type="entry name" value="(S)-2-HYDROXY-ACID OXIDASE"/>
    <property type="match status" value="1"/>
</dbReference>
<evidence type="ECO:0000256" key="9">
    <source>
        <dbReference type="ARBA" id="ARBA00023140"/>
    </source>
</evidence>
<keyword evidence="8" id="KW-0560">Oxidoreductase</keyword>
<dbReference type="EMBL" id="LFYR01001488">
    <property type="protein sequence ID" value="KMZ61353.1"/>
    <property type="molecule type" value="Genomic_DNA"/>
</dbReference>
<evidence type="ECO:0000313" key="16">
    <source>
        <dbReference type="EMBL" id="KMZ61353.1"/>
    </source>
</evidence>
<dbReference type="InterPro" id="IPR037396">
    <property type="entry name" value="FMN_HAD"/>
</dbReference>
<feature type="domain" description="FMN hydroxy acid dehydrogenase" evidence="15">
    <location>
        <begin position="1"/>
        <end position="361"/>
    </location>
</feature>
<feature type="binding site" evidence="14">
    <location>
        <position position="254"/>
    </location>
    <ligand>
        <name>FMN</name>
        <dbReference type="ChEBI" id="CHEBI:58210"/>
    </ligand>
</feature>
<comment type="pathway">
    <text evidence="3">Photosynthesis; photorespiration; glycine from 2-phosphoglycolate: step 2/3.</text>
</comment>
<keyword evidence="7 14" id="KW-0288">FMN</keyword>
<feature type="binding site" evidence="14">
    <location>
        <position position="157"/>
    </location>
    <ligand>
        <name>FMN</name>
        <dbReference type="ChEBI" id="CHEBI:58210"/>
    </ligand>
</feature>
<comment type="subcellular location">
    <subcellularLocation>
        <location evidence="2">Peroxisome</location>
    </subcellularLocation>
</comment>
<comment type="catalytic activity">
    <reaction evidence="12">
        <text>glycolate + O2 = glyoxylate + H2O2</text>
        <dbReference type="Rhea" id="RHEA:25311"/>
        <dbReference type="ChEBI" id="CHEBI:15379"/>
        <dbReference type="ChEBI" id="CHEBI:16240"/>
        <dbReference type="ChEBI" id="CHEBI:29805"/>
        <dbReference type="ChEBI" id="CHEBI:36655"/>
        <dbReference type="EC" id="1.1.3.15"/>
    </reaction>
    <physiologicalReaction direction="left-to-right" evidence="12">
        <dbReference type="Rhea" id="RHEA:25312"/>
    </physiologicalReaction>
</comment>
<feature type="binding site" evidence="14">
    <location>
        <position position="256"/>
    </location>
    <ligand>
        <name>glyoxylate</name>
        <dbReference type="ChEBI" id="CHEBI:36655"/>
    </ligand>
</feature>
<dbReference type="STRING" id="29655.A0A0K9NXE3"/>
<dbReference type="FunFam" id="3.20.20.70:FF:000063">
    <property type="entry name" value="peroxisomal (S)-2-hydroxy-acid oxidase GLO1"/>
    <property type="match status" value="1"/>
</dbReference>
<dbReference type="PANTHER" id="PTHR10578">
    <property type="entry name" value="S -2-HYDROXY-ACID OXIDASE-RELATED"/>
    <property type="match status" value="1"/>
</dbReference>
<dbReference type="Pfam" id="PF01070">
    <property type="entry name" value="FMN_dh"/>
    <property type="match status" value="1"/>
</dbReference>
<dbReference type="GO" id="GO:0005777">
    <property type="term" value="C:peroxisome"/>
    <property type="evidence" value="ECO:0000318"/>
    <property type="project" value="GO_Central"/>
</dbReference>
<dbReference type="InterPro" id="IPR008259">
    <property type="entry name" value="FMN_hydac_DH_AS"/>
</dbReference>
<name>A0A0K9NXE3_ZOSMR</name>
<evidence type="ECO:0000256" key="10">
    <source>
        <dbReference type="ARBA" id="ARBA00023238"/>
    </source>
</evidence>
<keyword evidence="9" id="KW-0576">Peroxisome</keyword>
<evidence type="ECO:0000256" key="12">
    <source>
        <dbReference type="ARBA" id="ARBA00036241"/>
    </source>
</evidence>
<dbReference type="SUPFAM" id="SSF51395">
    <property type="entry name" value="FMN-linked oxidoreductases"/>
    <property type="match status" value="1"/>
</dbReference>
<reference evidence="17" key="1">
    <citation type="journal article" date="2016" name="Nature">
        <title>The genome of the seagrass Zostera marina reveals angiosperm adaptation to the sea.</title>
        <authorList>
            <person name="Olsen J.L."/>
            <person name="Rouze P."/>
            <person name="Verhelst B."/>
            <person name="Lin Y.-C."/>
            <person name="Bayer T."/>
            <person name="Collen J."/>
            <person name="Dattolo E."/>
            <person name="De Paoli E."/>
            <person name="Dittami S."/>
            <person name="Maumus F."/>
            <person name="Michel G."/>
            <person name="Kersting A."/>
            <person name="Lauritano C."/>
            <person name="Lohaus R."/>
            <person name="Toepel M."/>
            <person name="Tonon T."/>
            <person name="Vanneste K."/>
            <person name="Amirebrahimi M."/>
            <person name="Brakel J."/>
            <person name="Bostroem C."/>
            <person name="Chovatia M."/>
            <person name="Grimwood J."/>
            <person name="Jenkins J.W."/>
            <person name="Jueterbock A."/>
            <person name="Mraz A."/>
            <person name="Stam W.T."/>
            <person name="Tice H."/>
            <person name="Bornberg-Bauer E."/>
            <person name="Green P.J."/>
            <person name="Pearson G.A."/>
            <person name="Procaccini G."/>
            <person name="Duarte C.M."/>
            <person name="Schmutz J."/>
            <person name="Reusch T.B.H."/>
            <person name="Van de Peer Y."/>
        </authorList>
    </citation>
    <scope>NUCLEOTIDE SEQUENCE [LARGE SCALE GENOMIC DNA]</scope>
    <source>
        <strain evidence="17">cv. Finnish</strain>
    </source>
</reference>
<feature type="binding site" evidence="14">
    <location>
        <position position="259"/>
    </location>
    <ligand>
        <name>glyoxylate</name>
        <dbReference type="ChEBI" id="CHEBI:36655"/>
    </ligand>
</feature>
<comment type="caution">
    <text evidence="16">The sequence shown here is derived from an EMBL/GenBank/DDBJ whole genome shotgun (WGS) entry which is preliminary data.</text>
</comment>
<feature type="active site" description="Proton acceptor" evidence="13">
    <location>
        <position position="256"/>
    </location>
</feature>
<evidence type="ECO:0000259" key="15">
    <source>
        <dbReference type="PROSITE" id="PS51349"/>
    </source>
</evidence>
<evidence type="ECO:0000256" key="8">
    <source>
        <dbReference type="ARBA" id="ARBA00023002"/>
    </source>
</evidence>
<evidence type="ECO:0000256" key="11">
    <source>
        <dbReference type="ARBA" id="ARBA00024042"/>
    </source>
</evidence>
<evidence type="ECO:0000256" key="6">
    <source>
        <dbReference type="ARBA" id="ARBA00022630"/>
    </source>
</evidence>
<proteinExistence type="inferred from homology"/>
<evidence type="ECO:0000256" key="5">
    <source>
        <dbReference type="ARBA" id="ARBA00022594"/>
    </source>
</evidence>
<dbReference type="Gene3D" id="3.20.20.70">
    <property type="entry name" value="Aldolase class I"/>
    <property type="match status" value="1"/>
</dbReference>
<dbReference type="InterPro" id="IPR000262">
    <property type="entry name" value="FMN-dep_DH"/>
</dbReference>
<feature type="binding site" evidence="14">
    <location>
        <position position="232"/>
    </location>
    <ligand>
        <name>FMN</name>
        <dbReference type="ChEBI" id="CHEBI:58210"/>
    </ligand>
</feature>
<feature type="binding site" evidence="14">
    <location>
        <position position="166"/>
    </location>
    <ligand>
        <name>glyoxylate</name>
        <dbReference type="ChEBI" id="CHEBI:36655"/>
    </ligand>
</feature>
<dbReference type="OrthoDB" id="25826at2759"/>
<dbReference type="PROSITE" id="PS00557">
    <property type="entry name" value="FMN_HYDROXY_ACID_DH_1"/>
    <property type="match status" value="1"/>
</dbReference>
<gene>
    <name evidence="16" type="ORF">ZOSMA_52G00020</name>
</gene>
<comment type="cofactor">
    <cofactor evidence="1">
        <name>FMN</name>
        <dbReference type="ChEBI" id="CHEBI:58210"/>
    </cofactor>
</comment>
<evidence type="ECO:0000256" key="4">
    <source>
        <dbReference type="ARBA" id="ARBA00013087"/>
    </source>
</evidence>
<feature type="binding site" evidence="14">
    <location>
        <position position="129"/>
    </location>
    <ligand>
        <name>FMN</name>
        <dbReference type="ChEBI" id="CHEBI:58210"/>
    </ligand>
</feature>
<dbReference type="GO" id="GO:0009854">
    <property type="term" value="P:oxidative photosynthetic carbon pathway"/>
    <property type="evidence" value="ECO:0007669"/>
    <property type="project" value="UniProtKB-KW"/>
</dbReference>
<feature type="binding site" evidence="14">
    <location>
        <position position="131"/>
    </location>
    <ligand>
        <name>glyoxylate</name>
        <dbReference type="ChEBI" id="CHEBI:36655"/>
    </ligand>
</feature>
<sequence>MSKEITNVTEYEAIAMEKLPKMVYDYYASGAEDQWTLEENRNAFSRILLRPRILIDVSRIDMTTNVLGYNISMPIMVAPCAMHRMAHPQGELATARASADAGTLMTLSTMSTCSLEEVASAGNGLKFFQIYVFKNRSIVKQLVRRAETAGFKAIVVTGDAPRLGRRESDIKNRFVLPPNLTLMNFEGLDISRVDRTKESGLASYFASQIDATLTWKDIKWLKTITSLPIIVKGVMTAEDTRMAIEAGVSGIVVSNHGARQLDYVAATINCLEETVKAAAGRIPVFLDGGIRRGTDVFKAMALGAAGVFIARPILFGLAAEGEVGVKKVLQMLRDEFELTMTLSGCRSLKDISRNHVVTNGGGGGSNLTKSRL</sequence>
<dbReference type="InterPro" id="IPR013785">
    <property type="entry name" value="Aldolase_TIM"/>
</dbReference>
<feature type="binding site" evidence="14">
    <location>
        <begin position="79"/>
        <end position="81"/>
    </location>
    <ligand>
        <name>FMN</name>
        <dbReference type="ChEBI" id="CHEBI:58210"/>
    </ligand>
</feature>
<dbReference type="GO" id="GO:0003973">
    <property type="term" value="F:(S)-2-hydroxy-acid oxidase activity"/>
    <property type="evidence" value="ECO:0000318"/>
    <property type="project" value="GO_Central"/>
</dbReference>
<dbReference type="Proteomes" id="UP000036987">
    <property type="component" value="Unassembled WGS sequence"/>
</dbReference>
<feature type="binding site" evidence="14">
    <location>
        <begin position="287"/>
        <end position="291"/>
    </location>
    <ligand>
        <name>FMN</name>
        <dbReference type="ChEBI" id="CHEBI:58210"/>
    </ligand>
</feature>
<dbReference type="CDD" id="cd02809">
    <property type="entry name" value="alpha_hydroxyacid_oxid_FMN"/>
    <property type="match status" value="1"/>
</dbReference>
<evidence type="ECO:0000256" key="1">
    <source>
        <dbReference type="ARBA" id="ARBA00001917"/>
    </source>
</evidence>
<evidence type="ECO:0000313" key="17">
    <source>
        <dbReference type="Proteomes" id="UP000036987"/>
    </source>
</evidence>
<dbReference type="EC" id="1.1.3.15" evidence="4"/>
<organism evidence="16 17">
    <name type="scientific">Zostera marina</name>
    <name type="common">Eelgrass</name>
    <dbReference type="NCBI Taxonomy" id="29655"/>
    <lineage>
        <taxon>Eukaryota</taxon>
        <taxon>Viridiplantae</taxon>
        <taxon>Streptophyta</taxon>
        <taxon>Embryophyta</taxon>
        <taxon>Tracheophyta</taxon>
        <taxon>Spermatophyta</taxon>
        <taxon>Magnoliopsida</taxon>
        <taxon>Liliopsida</taxon>
        <taxon>Zosteraceae</taxon>
        <taxon>Zostera</taxon>
    </lineage>
</organism>
<dbReference type="PIRSF" id="PIRSF000138">
    <property type="entry name" value="Al-hdrx_acd_dh"/>
    <property type="match status" value="1"/>
</dbReference>
<dbReference type="PROSITE" id="PS51349">
    <property type="entry name" value="FMN_HYDROXY_ACID_DH_2"/>
    <property type="match status" value="1"/>
</dbReference>
<keyword evidence="17" id="KW-1185">Reference proteome</keyword>
<feature type="binding site" evidence="14">
    <location>
        <position position="108"/>
    </location>
    <ligand>
        <name>FMN</name>
        <dbReference type="ChEBI" id="CHEBI:58210"/>
    </ligand>
</feature>
<keyword evidence="6 14" id="KW-0285">Flavoprotein</keyword>
<dbReference type="InterPro" id="IPR012133">
    <property type="entry name" value="Alpha-hydoxy_acid_DH_FMN"/>
</dbReference>
<evidence type="ECO:0000256" key="13">
    <source>
        <dbReference type="PIRSR" id="PIRSR000138-1"/>
    </source>
</evidence>
<evidence type="ECO:0000256" key="7">
    <source>
        <dbReference type="ARBA" id="ARBA00022643"/>
    </source>
</evidence>
<evidence type="ECO:0000256" key="14">
    <source>
        <dbReference type="PIRSR" id="PIRSR000138-2"/>
    </source>
</evidence>
<dbReference type="GO" id="GO:0010181">
    <property type="term" value="F:FMN binding"/>
    <property type="evidence" value="ECO:0007669"/>
    <property type="project" value="InterPro"/>
</dbReference>
<keyword evidence="5" id="KW-0323">Glycolate pathway</keyword>
<feature type="binding site" evidence="14">
    <location>
        <position position="26"/>
    </location>
    <ligand>
        <name>glyoxylate</name>
        <dbReference type="ChEBI" id="CHEBI:36655"/>
    </ligand>
</feature>
<protein>
    <recommendedName>
        <fullName evidence="4">(S)-2-hydroxy-acid oxidase</fullName>
        <ecNumber evidence="4">1.1.3.15</ecNumber>
    </recommendedName>
</protein>
<dbReference type="AlphaFoldDB" id="A0A0K9NXE3"/>
<keyword evidence="10" id="KW-0601">Photorespiration</keyword>
<evidence type="ECO:0000256" key="3">
    <source>
        <dbReference type="ARBA" id="ARBA00004923"/>
    </source>
</evidence>